<dbReference type="EMBL" id="JBEDNQ010000017">
    <property type="protein sequence ID" value="MEQ3554819.1"/>
    <property type="molecule type" value="Genomic_DNA"/>
</dbReference>
<evidence type="ECO:0008006" key="3">
    <source>
        <dbReference type="Google" id="ProtNLM"/>
    </source>
</evidence>
<accession>A0ABV1KK33</accession>
<reference evidence="1 2" key="1">
    <citation type="submission" date="2024-03" db="EMBL/GenBank/DDBJ databases">
        <title>Draft genome sequence of Pseudonocardia nematodicida JCM 31783.</title>
        <authorList>
            <person name="Butdee W."/>
            <person name="Duangmal K."/>
        </authorList>
    </citation>
    <scope>NUCLEOTIDE SEQUENCE [LARGE SCALE GENOMIC DNA]</scope>
    <source>
        <strain evidence="1 2">JCM 31783</strain>
    </source>
</reference>
<evidence type="ECO:0000313" key="1">
    <source>
        <dbReference type="EMBL" id="MEQ3554819.1"/>
    </source>
</evidence>
<keyword evidence="2" id="KW-1185">Reference proteome</keyword>
<comment type="caution">
    <text evidence="1">The sequence shown here is derived from an EMBL/GenBank/DDBJ whole genome shotgun (WGS) entry which is preliminary data.</text>
</comment>
<organism evidence="1 2">
    <name type="scientific">Pseudonocardia nematodicida</name>
    <dbReference type="NCBI Taxonomy" id="1206997"/>
    <lineage>
        <taxon>Bacteria</taxon>
        <taxon>Bacillati</taxon>
        <taxon>Actinomycetota</taxon>
        <taxon>Actinomycetes</taxon>
        <taxon>Pseudonocardiales</taxon>
        <taxon>Pseudonocardiaceae</taxon>
        <taxon>Pseudonocardia</taxon>
    </lineage>
</organism>
<protein>
    <recommendedName>
        <fullName evidence="3">MarR family transcriptional regulator</fullName>
    </recommendedName>
</protein>
<sequence>MGRTAASQSRLSHVAGRLESDGLLVDELGPHDLAALQRIGTAVEAAIRRDRS</sequence>
<evidence type="ECO:0000313" key="2">
    <source>
        <dbReference type="Proteomes" id="UP001494902"/>
    </source>
</evidence>
<name>A0ABV1KK33_9PSEU</name>
<dbReference type="Proteomes" id="UP001494902">
    <property type="component" value="Unassembled WGS sequence"/>
</dbReference>
<proteinExistence type="predicted"/>
<gene>
    <name evidence="1" type="ORF">WIS52_30520</name>
</gene>
<dbReference type="RefSeq" id="WP_349301888.1">
    <property type="nucleotide sequence ID" value="NZ_JBEDNQ010000017.1"/>
</dbReference>